<dbReference type="Pfam" id="PF24764">
    <property type="entry name" value="rva_4"/>
    <property type="match status" value="1"/>
</dbReference>
<evidence type="ECO:0000259" key="2">
    <source>
        <dbReference type="Pfam" id="PF24764"/>
    </source>
</evidence>
<dbReference type="EMBL" id="JARKIF010000267">
    <property type="protein sequence ID" value="KAJ7602104.1"/>
    <property type="molecule type" value="Genomic_DNA"/>
</dbReference>
<protein>
    <recommendedName>
        <fullName evidence="2">Integrase core domain-containing protein</fullName>
    </recommendedName>
</protein>
<dbReference type="PANTHER" id="PTHR46791">
    <property type="entry name" value="EXPRESSED PROTEIN"/>
    <property type="match status" value="1"/>
</dbReference>
<keyword evidence="6" id="KW-1185">Reference proteome</keyword>
<evidence type="ECO:0000313" key="5">
    <source>
        <dbReference type="EMBL" id="KAJ7642218.1"/>
    </source>
</evidence>
<dbReference type="PANTHER" id="PTHR46791:SF5">
    <property type="entry name" value="CLR5 DOMAIN-CONTAINING PROTEIN-RELATED"/>
    <property type="match status" value="1"/>
</dbReference>
<evidence type="ECO:0000313" key="6">
    <source>
        <dbReference type="Proteomes" id="UP001221142"/>
    </source>
</evidence>
<gene>
    <name evidence="5" type="ORF">FB45DRAFT_738336</name>
    <name evidence="4" type="ORF">FB45DRAFT_754743</name>
    <name evidence="3" type="ORF">FB45DRAFT_775515</name>
</gene>
<organism evidence="4 6">
    <name type="scientific">Roridomyces roridus</name>
    <dbReference type="NCBI Taxonomy" id="1738132"/>
    <lineage>
        <taxon>Eukaryota</taxon>
        <taxon>Fungi</taxon>
        <taxon>Dikarya</taxon>
        <taxon>Basidiomycota</taxon>
        <taxon>Agaricomycotina</taxon>
        <taxon>Agaricomycetes</taxon>
        <taxon>Agaricomycetidae</taxon>
        <taxon>Agaricales</taxon>
        <taxon>Marasmiineae</taxon>
        <taxon>Mycenaceae</taxon>
        <taxon>Roridomyces</taxon>
    </lineage>
</organism>
<name>A0AAD7BGC3_9AGAR</name>
<dbReference type="EMBL" id="JARKIF010000017">
    <property type="protein sequence ID" value="KAJ7620156.1"/>
    <property type="molecule type" value="Genomic_DNA"/>
</dbReference>
<comment type="caution">
    <text evidence="4">The sequence shown here is derived from an EMBL/GenBank/DDBJ whole genome shotgun (WGS) entry which is preliminary data.</text>
</comment>
<feature type="domain" description="Integrase core" evidence="2">
    <location>
        <begin position="60"/>
        <end position="148"/>
    </location>
</feature>
<reference evidence="4" key="1">
    <citation type="submission" date="2023-03" db="EMBL/GenBank/DDBJ databases">
        <title>Massive genome expansion in bonnet fungi (Mycena s.s.) driven by repeated elements and novel gene families across ecological guilds.</title>
        <authorList>
            <consortium name="Lawrence Berkeley National Laboratory"/>
            <person name="Harder C.B."/>
            <person name="Miyauchi S."/>
            <person name="Viragh M."/>
            <person name="Kuo A."/>
            <person name="Thoen E."/>
            <person name="Andreopoulos B."/>
            <person name="Lu D."/>
            <person name="Skrede I."/>
            <person name="Drula E."/>
            <person name="Henrissat B."/>
            <person name="Morin E."/>
            <person name="Kohler A."/>
            <person name="Barry K."/>
            <person name="LaButti K."/>
            <person name="Morin E."/>
            <person name="Salamov A."/>
            <person name="Lipzen A."/>
            <person name="Mereny Z."/>
            <person name="Hegedus B."/>
            <person name="Baldrian P."/>
            <person name="Stursova M."/>
            <person name="Weitz H."/>
            <person name="Taylor A."/>
            <person name="Grigoriev I.V."/>
            <person name="Nagy L.G."/>
            <person name="Martin F."/>
            <person name="Kauserud H."/>
        </authorList>
    </citation>
    <scope>NUCLEOTIDE SEQUENCE</scope>
    <source>
        <strain evidence="4">9284</strain>
    </source>
</reference>
<evidence type="ECO:0000313" key="4">
    <source>
        <dbReference type="EMBL" id="KAJ7620156.1"/>
    </source>
</evidence>
<sequence length="261" mass="29679">MAASGWTNHHEDPTHAFLMHADKMIRDAQFVVDSLPNVEPFAVERALRQLSAIHYLFANLNDASTQNIRMERGWRDVRKDTLELYRQIFAYLEQSGLLDMESAVHRVCLYIIFQPRIQHSLDETRSSWNNHKIRTAGNKTPIALYQLSKTRAINRGYWTGDPGDDIRTASDPAYGEDPGERLPPADELANDPTSPDFSEFPNVAAERDAGIFVNEDEEIREAEEALGDLGIMEDDGNWGIDIYCRAVLIFTAHLEESEDEN</sequence>
<feature type="region of interest" description="Disordered" evidence="1">
    <location>
        <begin position="156"/>
        <end position="194"/>
    </location>
</feature>
<dbReference type="AlphaFoldDB" id="A0AAD7BGC3"/>
<proteinExistence type="predicted"/>
<dbReference type="Proteomes" id="UP001221142">
    <property type="component" value="Unassembled WGS sequence"/>
</dbReference>
<accession>A0AAD7BGC3</accession>
<dbReference type="InterPro" id="IPR058913">
    <property type="entry name" value="Integrase_dom_put"/>
</dbReference>
<evidence type="ECO:0000313" key="3">
    <source>
        <dbReference type="EMBL" id="KAJ7602104.1"/>
    </source>
</evidence>
<evidence type="ECO:0000256" key="1">
    <source>
        <dbReference type="SAM" id="MobiDB-lite"/>
    </source>
</evidence>
<dbReference type="EMBL" id="JARKIF010000004">
    <property type="protein sequence ID" value="KAJ7642218.1"/>
    <property type="molecule type" value="Genomic_DNA"/>
</dbReference>